<proteinExistence type="predicted"/>
<gene>
    <name evidence="1" type="ORF">J5O05_04290</name>
</gene>
<dbReference type="EMBL" id="CP072133">
    <property type="protein sequence ID" value="QTH72113.1"/>
    <property type="molecule type" value="Genomic_DNA"/>
</dbReference>
<dbReference type="Gene3D" id="1.10.579.10">
    <property type="entry name" value="DNA Cyclobutane Dipyrimidine Photolyase, subunit A, domain 3"/>
    <property type="match status" value="1"/>
</dbReference>
<evidence type="ECO:0000313" key="1">
    <source>
        <dbReference type="EMBL" id="QTH72113.1"/>
    </source>
</evidence>
<dbReference type="Proteomes" id="UP000664904">
    <property type="component" value="Chromosome"/>
</dbReference>
<organism evidence="1 2">
    <name type="scientific">Pseudoalteromonas xiamenensis</name>
    <dbReference type="NCBI Taxonomy" id="882626"/>
    <lineage>
        <taxon>Bacteria</taxon>
        <taxon>Pseudomonadati</taxon>
        <taxon>Pseudomonadota</taxon>
        <taxon>Gammaproteobacteria</taxon>
        <taxon>Alteromonadales</taxon>
        <taxon>Pseudoalteromonadaceae</taxon>
        <taxon>Pseudoalteromonas</taxon>
    </lineage>
</organism>
<dbReference type="InterPro" id="IPR052551">
    <property type="entry name" value="UV-DNA_repair_photolyase"/>
</dbReference>
<protein>
    <submittedName>
        <fullName evidence="1">Cryptochrome/photolyase family protein</fullName>
    </submittedName>
</protein>
<dbReference type="AlphaFoldDB" id="A0A975HLI1"/>
<dbReference type="Pfam" id="PF04244">
    <property type="entry name" value="DPRP"/>
    <property type="match status" value="1"/>
</dbReference>
<evidence type="ECO:0000313" key="2">
    <source>
        <dbReference type="Proteomes" id="UP000664904"/>
    </source>
</evidence>
<dbReference type="SUPFAM" id="SSF48173">
    <property type="entry name" value="Cryptochrome/photolyase FAD-binding domain"/>
    <property type="match status" value="1"/>
</dbReference>
<dbReference type="InterPro" id="IPR036134">
    <property type="entry name" value="Crypto/Photolyase_FAD-like_sf"/>
</dbReference>
<name>A0A975HLI1_9GAMM</name>
<dbReference type="Gene3D" id="1.25.40.80">
    <property type="match status" value="1"/>
</dbReference>
<dbReference type="Gene3D" id="1.10.10.1710">
    <property type="entry name" value="Deoxyribodipyrimidine photolyase-related"/>
    <property type="match status" value="1"/>
</dbReference>
<dbReference type="PANTHER" id="PTHR38657">
    <property type="entry name" value="SLR1343 PROTEIN"/>
    <property type="match status" value="1"/>
</dbReference>
<reference evidence="1" key="1">
    <citation type="submission" date="2021-03" db="EMBL/GenBank/DDBJ databases">
        <title>Complete Genome of Pseudoalteromonas xiamenensis STKMTI.2, a new potential marine bacterium producing anti-Vibrio compounds.</title>
        <authorList>
            <person name="Handayani D.P."/>
            <person name="Isnansetyo A."/>
            <person name="Istiqomah I."/>
            <person name="Jumina J."/>
        </authorList>
    </citation>
    <scope>NUCLEOTIDE SEQUENCE</scope>
    <source>
        <strain evidence="1">STKMTI.2</strain>
    </source>
</reference>
<accession>A0A975HLI1</accession>
<dbReference type="RefSeq" id="WP_208843735.1">
    <property type="nucleotide sequence ID" value="NZ_CP072133.1"/>
</dbReference>
<dbReference type="InterPro" id="IPR007357">
    <property type="entry name" value="PhrB-like"/>
</dbReference>
<dbReference type="PANTHER" id="PTHR38657:SF1">
    <property type="entry name" value="SLR1343 PROTEIN"/>
    <property type="match status" value="1"/>
</dbReference>
<sequence>MSSQQYTKLRLILGDQLNASHSWYRQKHEDTVYLIAELRQETDYVKHHVQKVSAFFAAMENFAAALNSAGHHVIHLTLDDTCHYETLCDLIAYYCTQFSVDVFEYQRPDEYRVLAQLRAFSSQQIYQCNEYDTEHFMLPFDEIESMFVKGKHHTMEYFYRSMRKRYNLLMDQNKPIGGKWNFDSENRQSFKDNDLNEIPTPVCFENSVEAILVRLQHHQVRTFGQSQTQLLWPVNRQQALTLLSFFCEHLLPRFGQYQDAMTCQSQHAWSLYHSRLSFALNVKMLSPIQVVQAAIKAYETFPDKISLPQVEGFTRQIVGWREFIRAIYWRNMPEYEQFNALNAQQALPQYFWHGKTKMRCMNEVITQSLDYAYAHHIQRLMITGNFCLLAGIEPSQVDEWYLGIYIDALQWVELPNTRGMSQHADHGIIATKPYAGSANYINKMSDYCKHCYYDKKLKYGEKACPFNSLYWHFLHRHQNAFSQNQRMSMIYRNWSNQADDEKNKVLEQAQRYLDNLESL</sequence>
<dbReference type="InterPro" id="IPR014729">
    <property type="entry name" value="Rossmann-like_a/b/a_fold"/>
</dbReference>
<keyword evidence="2" id="KW-1185">Reference proteome</keyword>
<dbReference type="KEGG" id="pxi:J5O05_04290"/>
<dbReference type="Gene3D" id="3.40.50.620">
    <property type="entry name" value="HUPs"/>
    <property type="match status" value="1"/>
</dbReference>